<keyword evidence="5" id="KW-0732">Signal</keyword>
<keyword evidence="2" id="KW-0645">Protease</keyword>
<keyword evidence="3" id="KW-0378">Hydrolase</keyword>
<dbReference type="Pfam" id="PF00877">
    <property type="entry name" value="NLPC_P60"/>
    <property type="match status" value="1"/>
</dbReference>
<accession>A0A9X8UH06</accession>
<dbReference type="InterPro" id="IPR027017">
    <property type="entry name" value="P60_peptidase_YkfC"/>
</dbReference>
<evidence type="ECO:0000256" key="3">
    <source>
        <dbReference type="ARBA" id="ARBA00022801"/>
    </source>
</evidence>
<evidence type="ECO:0000256" key="4">
    <source>
        <dbReference type="ARBA" id="ARBA00022807"/>
    </source>
</evidence>
<evidence type="ECO:0000313" key="9">
    <source>
        <dbReference type="Proteomes" id="UP000294682"/>
    </source>
</evidence>
<feature type="domain" description="NlpC/P60" evidence="6">
    <location>
        <begin position="333"/>
        <end position="414"/>
    </location>
</feature>
<dbReference type="Proteomes" id="UP000294682">
    <property type="component" value="Unassembled WGS sequence"/>
</dbReference>
<dbReference type="Gene3D" id="3.90.1720.10">
    <property type="entry name" value="endopeptidase domain like (from Nostoc punctiforme)"/>
    <property type="match status" value="1"/>
</dbReference>
<dbReference type="Pfam" id="PF12913">
    <property type="entry name" value="SH3_6"/>
    <property type="match status" value="1"/>
</dbReference>
<comment type="similarity">
    <text evidence="1">Belongs to the peptidase C40 family.</text>
</comment>
<feature type="chain" id="PRO_5040726974" evidence="5">
    <location>
        <begin position="26"/>
        <end position="468"/>
    </location>
</feature>
<evidence type="ECO:0000259" key="6">
    <source>
        <dbReference type="Pfam" id="PF00877"/>
    </source>
</evidence>
<dbReference type="PIRSF" id="PIRSF019015">
    <property type="entry name" value="P60_peptidase_YkfC"/>
    <property type="match status" value="1"/>
</dbReference>
<dbReference type="SUPFAM" id="SSF54001">
    <property type="entry name" value="Cysteine proteinases"/>
    <property type="match status" value="1"/>
</dbReference>
<feature type="domain" description="SH3b1" evidence="7">
    <location>
        <begin position="171"/>
        <end position="212"/>
    </location>
</feature>
<comment type="caution">
    <text evidence="8">The sequence shown here is derived from an EMBL/GenBank/DDBJ whole genome shotgun (WGS) entry which is preliminary data.</text>
</comment>
<evidence type="ECO:0000256" key="1">
    <source>
        <dbReference type="ARBA" id="ARBA00007074"/>
    </source>
</evidence>
<keyword evidence="4" id="KW-0788">Thiol protease</keyword>
<reference evidence="8 9" key="1">
    <citation type="submission" date="2019-03" db="EMBL/GenBank/DDBJ databases">
        <title>Genomic Encyclopedia of Type Strains, Phase IV (KMG-IV): sequencing the most valuable type-strain genomes for metagenomic binning, comparative biology and taxonomic classification.</title>
        <authorList>
            <person name="Goeker M."/>
        </authorList>
    </citation>
    <scope>NUCLEOTIDE SEQUENCE [LARGE SCALE GENOMIC DNA]</scope>
    <source>
        <strain evidence="8 9">DSM 100433</strain>
    </source>
</reference>
<dbReference type="InterPro" id="IPR038765">
    <property type="entry name" value="Papain-like_cys_pep_sf"/>
</dbReference>
<dbReference type="EMBL" id="SLUK01000014">
    <property type="protein sequence ID" value="TCL41357.1"/>
    <property type="molecule type" value="Genomic_DNA"/>
</dbReference>
<evidence type="ECO:0000313" key="8">
    <source>
        <dbReference type="EMBL" id="TCL41357.1"/>
    </source>
</evidence>
<dbReference type="GO" id="GO:0008234">
    <property type="term" value="F:cysteine-type peptidase activity"/>
    <property type="evidence" value="ECO:0007669"/>
    <property type="project" value="UniProtKB-KW"/>
</dbReference>
<dbReference type="RefSeq" id="WP_132085243.1">
    <property type="nucleotide sequence ID" value="NZ_SLUK01000014.1"/>
</dbReference>
<sequence length="468" mass="52224">MKKKLLNIFALSTALVLLFSGCKTQSGDGEVSSSEPENNNSAMGVSVDPNSADYWISTLESPDEILMNEQEIIQYNQSIIGTEGTKCVDLGSYPEKLSKSELTALLQEDKPSEEDRYIGERKADSAYYAQLQQNVNLAGVKEENPVRYGYVIDNAPLRTFPTWDPSYEFESDIEFDLFNETVLKVWEPAIILHESTDGKWYYIQSYNYRGWVNHEYIALCEKAEWEKYLSPAEVLVVTGNKIELNQNLFSPDISGQKLFMGTALPLVPESEVPEVIDSMTSESGYAVYFPTRSEEGRLVVKQALVPYNAGVSVGYLPYTRRNIVAQAFKLLGDRHGWSGQNESRDASGLSMDVFASFGIRLPRNSSQQKLIPGERIELEGKDDSQKLSELEKANAGDLLATTKHVALYLGTIEGKPYVLHSIYTVYEKNGDKLEEKLINAIVVSDLDTLDSDGNTYLADSIALITPKA</sequence>
<dbReference type="InterPro" id="IPR000064">
    <property type="entry name" value="NLP_P60_dom"/>
</dbReference>
<dbReference type="InterPro" id="IPR039439">
    <property type="entry name" value="SH3b1_dom"/>
</dbReference>
<evidence type="ECO:0000256" key="5">
    <source>
        <dbReference type="SAM" id="SignalP"/>
    </source>
</evidence>
<proteinExistence type="inferred from homology"/>
<keyword evidence="9" id="KW-1185">Reference proteome</keyword>
<feature type="signal peptide" evidence="5">
    <location>
        <begin position="1"/>
        <end position="25"/>
    </location>
</feature>
<name>A0A9X8UH06_9FIRM</name>
<dbReference type="PROSITE" id="PS51257">
    <property type="entry name" value="PROKAR_LIPOPROTEIN"/>
    <property type="match status" value="1"/>
</dbReference>
<dbReference type="AlphaFoldDB" id="A0A9X8UH06"/>
<protein>
    <submittedName>
        <fullName evidence="8">NlpC/P60 family protein</fullName>
    </submittedName>
</protein>
<evidence type="ECO:0000256" key="2">
    <source>
        <dbReference type="ARBA" id="ARBA00022670"/>
    </source>
</evidence>
<gene>
    <name evidence="8" type="ORF">EDD78_11462</name>
</gene>
<evidence type="ECO:0000259" key="7">
    <source>
        <dbReference type="Pfam" id="PF12913"/>
    </source>
</evidence>
<dbReference type="GO" id="GO:0006508">
    <property type="term" value="P:proteolysis"/>
    <property type="evidence" value="ECO:0007669"/>
    <property type="project" value="UniProtKB-KW"/>
</dbReference>
<organism evidence="8 9">
    <name type="scientific">Harryflintia acetispora</name>
    <dbReference type="NCBI Taxonomy" id="1849041"/>
    <lineage>
        <taxon>Bacteria</taxon>
        <taxon>Bacillati</taxon>
        <taxon>Bacillota</taxon>
        <taxon>Clostridia</taxon>
        <taxon>Eubacteriales</taxon>
        <taxon>Oscillospiraceae</taxon>
        <taxon>Harryflintia</taxon>
    </lineage>
</organism>